<evidence type="ECO:0000313" key="7">
    <source>
        <dbReference type="EMBL" id="GHH84739.1"/>
    </source>
</evidence>
<organism evidence="7 8">
    <name type="scientific">Streptomyces capitiformicae</name>
    <dbReference type="NCBI Taxonomy" id="2014920"/>
    <lineage>
        <taxon>Bacteria</taxon>
        <taxon>Bacillati</taxon>
        <taxon>Actinomycetota</taxon>
        <taxon>Actinomycetes</taxon>
        <taxon>Kitasatosporales</taxon>
        <taxon>Streptomycetaceae</taxon>
        <taxon>Streptomyces</taxon>
    </lineage>
</organism>
<dbReference type="Proteomes" id="UP000603227">
    <property type="component" value="Unassembled WGS sequence"/>
</dbReference>
<keyword evidence="1" id="KW-0328">Glycosyltransferase</keyword>
<feature type="transmembrane region" description="Helical" evidence="4">
    <location>
        <begin position="153"/>
        <end position="175"/>
    </location>
</feature>
<dbReference type="AlphaFoldDB" id="A0A919GHP5"/>
<dbReference type="PANTHER" id="PTHR45947:SF3">
    <property type="entry name" value="SULFOQUINOVOSYL TRANSFERASE SQD2"/>
    <property type="match status" value="1"/>
</dbReference>
<dbReference type="RefSeq" id="WP_189781589.1">
    <property type="nucleotide sequence ID" value="NZ_BNAT01000004.1"/>
</dbReference>
<feature type="transmembrane region" description="Helical" evidence="4">
    <location>
        <begin position="123"/>
        <end position="141"/>
    </location>
</feature>
<dbReference type="Pfam" id="PF00534">
    <property type="entry name" value="Glycos_transf_1"/>
    <property type="match status" value="1"/>
</dbReference>
<evidence type="ECO:0000256" key="4">
    <source>
        <dbReference type="SAM" id="Phobius"/>
    </source>
</evidence>
<accession>A0A919GHP5</accession>
<dbReference type="InterPro" id="IPR028098">
    <property type="entry name" value="Glyco_trans_4-like_N"/>
</dbReference>
<keyword evidence="8" id="KW-1185">Reference proteome</keyword>
<evidence type="ECO:0000256" key="2">
    <source>
        <dbReference type="ARBA" id="ARBA00022679"/>
    </source>
</evidence>
<gene>
    <name evidence="7" type="primary">mshA</name>
    <name evidence="7" type="ORF">GCM10017771_14790</name>
</gene>
<keyword evidence="4" id="KW-0812">Transmembrane</keyword>
<feature type="compositionally biased region" description="Basic and acidic residues" evidence="3">
    <location>
        <begin position="1"/>
        <end position="12"/>
    </location>
</feature>
<evidence type="ECO:0000313" key="8">
    <source>
        <dbReference type="Proteomes" id="UP000603227"/>
    </source>
</evidence>
<proteinExistence type="predicted"/>
<feature type="domain" description="Glycosyltransferase subfamily 4-like N-terminal" evidence="6">
    <location>
        <begin position="65"/>
        <end position="247"/>
    </location>
</feature>
<reference evidence="7" key="1">
    <citation type="journal article" date="2014" name="Int. J. Syst. Evol. Microbiol.">
        <title>Complete genome sequence of Corynebacterium casei LMG S-19264T (=DSM 44701T), isolated from a smear-ripened cheese.</title>
        <authorList>
            <consortium name="US DOE Joint Genome Institute (JGI-PGF)"/>
            <person name="Walter F."/>
            <person name="Albersmeier A."/>
            <person name="Kalinowski J."/>
            <person name="Ruckert C."/>
        </authorList>
    </citation>
    <scope>NUCLEOTIDE SEQUENCE</scope>
    <source>
        <strain evidence="7">CGMCC 4.7403</strain>
    </source>
</reference>
<dbReference type="Gene3D" id="3.40.50.2000">
    <property type="entry name" value="Glycogen Phosphorylase B"/>
    <property type="match status" value="2"/>
</dbReference>
<dbReference type="CDD" id="cd03819">
    <property type="entry name" value="GT4_WavL-like"/>
    <property type="match status" value="1"/>
</dbReference>
<keyword evidence="4" id="KW-0472">Membrane</keyword>
<feature type="domain" description="Glycosyl transferase family 1" evidence="5">
    <location>
        <begin position="272"/>
        <end position="430"/>
    </location>
</feature>
<dbReference type="InterPro" id="IPR050194">
    <property type="entry name" value="Glycosyltransferase_grp1"/>
</dbReference>
<evidence type="ECO:0000259" key="6">
    <source>
        <dbReference type="Pfam" id="PF13579"/>
    </source>
</evidence>
<dbReference type="GO" id="GO:0016757">
    <property type="term" value="F:glycosyltransferase activity"/>
    <property type="evidence" value="ECO:0007669"/>
    <property type="project" value="UniProtKB-KW"/>
</dbReference>
<keyword evidence="4" id="KW-1133">Transmembrane helix</keyword>
<feature type="region of interest" description="Disordered" evidence="3">
    <location>
        <begin position="1"/>
        <end position="30"/>
    </location>
</feature>
<dbReference type="EMBL" id="BNAT01000004">
    <property type="protein sequence ID" value="GHH84739.1"/>
    <property type="molecule type" value="Genomic_DNA"/>
</dbReference>
<evidence type="ECO:0000256" key="1">
    <source>
        <dbReference type="ARBA" id="ARBA00022676"/>
    </source>
</evidence>
<dbReference type="PANTHER" id="PTHR45947">
    <property type="entry name" value="SULFOQUINOVOSYL TRANSFERASE SQD2"/>
    <property type="match status" value="1"/>
</dbReference>
<protein>
    <submittedName>
        <fullName evidence="7">D-inositol 3-phosphate glycosyltransferase</fullName>
    </submittedName>
</protein>
<dbReference type="SUPFAM" id="SSF53756">
    <property type="entry name" value="UDP-Glycosyltransferase/glycogen phosphorylase"/>
    <property type="match status" value="1"/>
</dbReference>
<name>A0A919GHP5_9ACTN</name>
<dbReference type="InterPro" id="IPR001296">
    <property type="entry name" value="Glyco_trans_1"/>
</dbReference>
<feature type="region of interest" description="Disordered" evidence="3">
    <location>
        <begin position="456"/>
        <end position="476"/>
    </location>
</feature>
<evidence type="ECO:0000256" key="3">
    <source>
        <dbReference type="SAM" id="MobiDB-lite"/>
    </source>
</evidence>
<evidence type="ECO:0000259" key="5">
    <source>
        <dbReference type="Pfam" id="PF00534"/>
    </source>
</evidence>
<sequence length="476" mass="52225">MAEQNFQDRPEPEPVPWPEDAVGAAAAPASGDELRPAAGVLRLSPYYYFTDRELTRRELQYEPIGGMQVQITQTTEDVDSLGVPQTVLLPRRPGQPRRLRLGRHSEARLLRLPIAPIRTRSKGYMGLLISWGLAVVAWCLVQRVRRRDRAWSLIHVHCSELPWTFLVALAAGWILRRPVMLTVHCSAIVTFHPETFAGHLLIGPARIAERYALAKATVVVVLTDRIRREYVARGLVSPSRVRVVPDGVRLGQFVPPSAPAEADEPPGAPGEADTPIVLYCGRFAPEKGWYDFVAAADELSNRRAFTGLFVMCGDGNELPHCRTELTRRGLSDRVRLLGHLDRPEVAALMQTVQVVVIPSRHEELGGTVLEALAASRAVVATRVGGLPEVIRDGETGLLVSPREPELIADAVLRLARDPQSRARFGKAGRDYVLSRFDATAVARQLGALYAEIGEPAPARVEPAGSADPRRGSQESA</sequence>
<dbReference type="Pfam" id="PF13579">
    <property type="entry name" value="Glyco_trans_4_4"/>
    <property type="match status" value="1"/>
</dbReference>
<feature type="compositionally biased region" description="Basic and acidic residues" evidence="3">
    <location>
        <begin position="467"/>
        <end position="476"/>
    </location>
</feature>
<keyword evidence="2" id="KW-0808">Transferase</keyword>
<comment type="caution">
    <text evidence="7">The sequence shown here is derived from an EMBL/GenBank/DDBJ whole genome shotgun (WGS) entry which is preliminary data.</text>
</comment>
<dbReference type="GO" id="GO:1901137">
    <property type="term" value="P:carbohydrate derivative biosynthetic process"/>
    <property type="evidence" value="ECO:0007669"/>
    <property type="project" value="UniProtKB-ARBA"/>
</dbReference>
<reference evidence="7" key="2">
    <citation type="submission" date="2020-09" db="EMBL/GenBank/DDBJ databases">
        <authorList>
            <person name="Sun Q."/>
            <person name="Zhou Y."/>
        </authorList>
    </citation>
    <scope>NUCLEOTIDE SEQUENCE</scope>
    <source>
        <strain evidence="7">CGMCC 4.7403</strain>
    </source>
</reference>